<dbReference type="PANTHER" id="PTHR43701:SF2">
    <property type="entry name" value="MEMBRANE TRANSPORTER PROTEIN YJNA-RELATED"/>
    <property type="match status" value="1"/>
</dbReference>
<organism evidence="6 7">
    <name type="scientific">Skermanella cutis</name>
    <dbReference type="NCBI Taxonomy" id="2775420"/>
    <lineage>
        <taxon>Bacteria</taxon>
        <taxon>Pseudomonadati</taxon>
        <taxon>Pseudomonadota</taxon>
        <taxon>Alphaproteobacteria</taxon>
        <taxon>Rhodospirillales</taxon>
        <taxon>Azospirillaceae</taxon>
        <taxon>Skermanella</taxon>
    </lineage>
</organism>
<evidence type="ECO:0000256" key="3">
    <source>
        <dbReference type="ARBA" id="ARBA00022989"/>
    </source>
</evidence>
<feature type="transmembrane region" description="Helical" evidence="5">
    <location>
        <begin position="82"/>
        <end position="103"/>
    </location>
</feature>
<dbReference type="RefSeq" id="WP_201078399.1">
    <property type="nucleotide sequence ID" value="NZ_CP067420.1"/>
</dbReference>
<feature type="transmembrane region" description="Helical" evidence="5">
    <location>
        <begin position="192"/>
        <end position="212"/>
    </location>
</feature>
<comment type="similarity">
    <text evidence="5">Belongs to the 4-toluene sulfonate uptake permease (TSUP) (TC 2.A.102) family.</text>
</comment>
<dbReference type="PANTHER" id="PTHR43701">
    <property type="entry name" value="MEMBRANE TRANSPORTER PROTEIN MJ0441-RELATED"/>
    <property type="match status" value="1"/>
</dbReference>
<feature type="transmembrane region" description="Helical" evidence="5">
    <location>
        <begin position="15"/>
        <end position="36"/>
    </location>
</feature>
<feature type="transmembrane region" description="Helical" evidence="5">
    <location>
        <begin position="152"/>
        <end position="185"/>
    </location>
</feature>
<name>A0ABX7BEV5_9PROT</name>
<protein>
    <recommendedName>
        <fullName evidence="5">Probable membrane transporter protein</fullName>
    </recommendedName>
</protein>
<dbReference type="InterPro" id="IPR051598">
    <property type="entry name" value="TSUP/Inactive_protease-like"/>
</dbReference>
<comment type="subcellular location">
    <subcellularLocation>
        <location evidence="5">Cell membrane</location>
        <topology evidence="5">Multi-pass membrane protein</topology>
    </subcellularLocation>
    <subcellularLocation>
        <location evidence="1">Membrane</location>
        <topology evidence="1">Multi-pass membrane protein</topology>
    </subcellularLocation>
</comment>
<keyword evidence="2 5" id="KW-0812">Transmembrane</keyword>
<proteinExistence type="inferred from homology"/>
<evidence type="ECO:0000256" key="2">
    <source>
        <dbReference type="ARBA" id="ARBA00022692"/>
    </source>
</evidence>
<gene>
    <name evidence="6" type="ORF">IGS68_06990</name>
</gene>
<keyword evidence="7" id="KW-1185">Reference proteome</keyword>
<feature type="transmembrane region" description="Helical" evidence="5">
    <location>
        <begin position="57"/>
        <end position="76"/>
    </location>
</feature>
<keyword evidence="5" id="KW-1003">Cell membrane</keyword>
<evidence type="ECO:0000256" key="4">
    <source>
        <dbReference type="ARBA" id="ARBA00023136"/>
    </source>
</evidence>
<feature type="transmembrane region" description="Helical" evidence="5">
    <location>
        <begin position="232"/>
        <end position="265"/>
    </location>
</feature>
<dbReference type="InterPro" id="IPR002781">
    <property type="entry name" value="TM_pro_TauE-like"/>
</dbReference>
<keyword evidence="4 5" id="KW-0472">Membrane</keyword>
<reference evidence="6" key="1">
    <citation type="submission" date="2021-02" db="EMBL/GenBank/DDBJ databases">
        <title>Skermanella TT6 skin isolate.</title>
        <authorList>
            <person name="Lee K."/>
            <person name="Ganzorig M."/>
        </authorList>
    </citation>
    <scope>NUCLEOTIDE SEQUENCE</scope>
    <source>
        <strain evidence="6">TT6</strain>
    </source>
</reference>
<evidence type="ECO:0000313" key="7">
    <source>
        <dbReference type="Proteomes" id="UP000595197"/>
    </source>
</evidence>
<dbReference type="Pfam" id="PF01925">
    <property type="entry name" value="TauE"/>
    <property type="match status" value="2"/>
</dbReference>
<feature type="transmembrane region" description="Helical" evidence="5">
    <location>
        <begin position="115"/>
        <end position="140"/>
    </location>
</feature>
<dbReference type="EMBL" id="CP067420">
    <property type="protein sequence ID" value="QQP90962.1"/>
    <property type="molecule type" value="Genomic_DNA"/>
</dbReference>
<keyword evidence="3 5" id="KW-1133">Transmembrane helix</keyword>
<evidence type="ECO:0000256" key="5">
    <source>
        <dbReference type="RuleBase" id="RU363041"/>
    </source>
</evidence>
<dbReference type="Proteomes" id="UP000595197">
    <property type="component" value="Chromosome"/>
</dbReference>
<evidence type="ECO:0000313" key="6">
    <source>
        <dbReference type="EMBL" id="QQP90962.1"/>
    </source>
</evidence>
<sequence>MSDSEPHGTKDSWRARAFGLGGAIGVLGGLIGLGGAEFRLPVLHGLFRFPIHQAVRFNLLISLATVIVSLVARLAFSSFPALGPLAGEILAVAAGAVAAAWFGTGLLGRLSERSLTLLVAGLLAGIAGLLLAEAALPVGFSFGLPDIVPLRIAIGIAAGAAIGMVSSLLGVAGGELIIPTFIFVFGTDVKTAGTASLIISLPTVLVGVVRYWRQGAYRSRGPLVDVVAPMTAGSAVGAVLGAGLVGMVPAGLLKLVLGLILAVSALKMLAARTRKAAVPPLRPQDR</sequence>
<evidence type="ECO:0000256" key="1">
    <source>
        <dbReference type="ARBA" id="ARBA00004141"/>
    </source>
</evidence>
<accession>A0ABX7BEV5</accession>